<name>A0ABS5U9B2_9BACT</name>
<evidence type="ECO:0000256" key="3">
    <source>
        <dbReference type="ARBA" id="ARBA00016923"/>
    </source>
</evidence>
<dbReference type="PANTHER" id="PTHR11659">
    <property type="entry name" value="GLUTAMYL-TRNA GLN AMIDOTRANSFERASE SUBUNIT B MITOCHONDRIAL AND PROKARYOTIC PET112-RELATED"/>
    <property type="match status" value="1"/>
</dbReference>
<evidence type="ECO:0000259" key="12">
    <source>
        <dbReference type="SMART" id="SM00845"/>
    </source>
</evidence>
<evidence type="ECO:0000256" key="1">
    <source>
        <dbReference type="ARBA" id="ARBA00005306"/>
    </source>
</evidence>
<keyword evidence="5 11" id="KW-0547">Nucleotide-binding</keyword>
<gene>
    <name evidence="11 13" type="primary">gatB</name>
    <name evidence="13" type="ORF">KJB30_10785</name>
</gene>
<accession>A0ABS5U9B2</accession>
<dbReference type="InterPro" id="IPR003789">
    <property type="entry name" value="Asn/Gln_tRNA_amidoTrase-B-like"/>
</dbReference>
<dbReference type="Pfam" id="PF02637">
    <property type="entry name" value="GatB_Yqey"/>
    <property type="match status" value="1"/>
</dbReference>
<dbReference type="InterPro" id="IPR017958">
    <property type="entry name" value="Gln-tRNA_amidoTrfase_suB_CS"/>
</dbReference>
<dbReference type="Proteomes" id="UP000784128">
    <property type="component" value="Unassembled WGS sequence"/>
</dbReference>
<dbReference type="PROSITE" id="PS01234">
    <property type="entry name" value="GATB"/>
    <property type="match status" value="1"/>
</dbReference>
<dbReference type="SUPFAM" id="SSF89095">
    <property type="entry name" value="GatB/YqeY motif"/>
    <property type="match status" value="1"/>
</dbReference>
<keyword evidence="14" id="KW-1185">Reference proteome</keyword>
<proteinExistence type="inferred from homology"/>
<evidence type="ECO:0000256" key="9">
    <source>
        <dbReference type="ARBA" id="ARBA00047380"/>
    </source>
</evidence>
<comment type="subunit">
    <text evidence="2 11">Heterotrimer of A, B and C subunits.</text>
</comment>
<protein>
    <recommendedName>
        <fullName evidence="3 11">Aspartyl/glutamyl-tRNA(Asn/Gln) amidotransferase subunit B</fullName>
        <shortName evidence="11">Asp/Glu-ADT subunit B</shortName>
        <ecNumber evidence="11">6.3.5.-</ecNumber>
    </recommendedName>
</protein>
<dbReference type="InterPro" id="IPR014746">
    <property type="entry name" value="Gln_synth/guanido_kin_cat_dom"/>
</dbReference>
<dbReference type="NCBIfam" id="TIGR00133">
    <property type="entry name" value="gatB"/>
    <property type="match status" value="1"/>
</dbReference>
<dbReference type="InterPro" id="IPR006075">
    <property type="entry name" value="Asn/Gln-tRNA_Trfase_suB/E_cat"/>
</dbReference>
<keyword evidence="6 11" id="KW-0067">ATP-binding</keyword>
<evidence type="ECO:0000313" key="13">
    <source>
        <dbReference type="EMBL" id="MBT1072273.1"/>
    </source>
</evidence>
<dbReference type="SUPFAM" id="SSF55931">
    <property type="entry name" value="Glutamine synthetase/guanido kinase"/>
    <property type="match status" value="1"/>
</dbReference>
<dbReference type="InterPro" id="IPR004413">
    <property type="entry name" value="GatB"/>
</dbReference>
<comment type="caution">
    <text evidence="13">The sequence shown here is derived from an EMBL/GenBank/DDBJ whole genome shotgun (WGS) entry which is preliminary data.</text>
</comment>
<dbReference type="Gene3D" id="1.10.10.410">
    <property type="match status" value="1"/>
</dbReference>
<evidence type="ECO:0000256" key="5">
    <source>
        <dbReference type="ARBA" id="ARBA00022741"/>
    </source>
</evidence>
<dbReference type="NCBIfam" id="NF004014">
    <property type="entry name" value="PRK05477.1-4"/>
    <property type="match status" value="1"/>
</dbReference>
<evidence type="ECO:0000256" key="7">
    <source>
        <dbReference type="ARBA" id="ARBA00022917"/>
    </source>
</evidence>
<evidence type="ECO:0000256" key="4">
    <source>
        <dbReference type="ARBA" id="ARBA00022598"/>
    </source>
</evidence>
<dbReference type="PANTHER" id="PTHR11659:SF0">
    <property type="entry name" value="GLUTAMYL-TRNA(GLN) AMIDOTRANSFERASE SUBUNIT B, MITOCHONDRIAL"/>
    <property type="match status" value="1"/>
</dbReference>
<dbReference type="HAMAP" id="MF_00121">
    <property type="entry name" value="GatB"/>
    <property type="match status" value="1"/>
</dbReference>
<dbReference type="NCBIfam" id="NF004015">
    <property type="entry name" value="PRK05477.1-5"/>
    <property type="match status" value="1"/>
</dbReference>
<dbReference type="EC" id="6.3.5.-" evidence="11"/>
<organism evidence="13 14">
    <name type="scientific">Pelotalea chapellei</name>
    <dbReference type="NCBI Taxonomy" id="44671"/>
    <lineage>
        <taxon>Bacteria</taxon>
        <taxon>Pseudomonadati</taxon>
        <taxon>Thermodesulfobacteriota</taxon>
        <taxon>Desulfuromonadia</taxon>
        <taxon>Geobacterales</taxon>
        <taxon>Geobacteraceae</taxon>
        <taxon>Pelotalea</taxon>
    </lineage>
</organism>
<evidence type="ECO:0000256" key="2">
    <source>
        <dbReference type="ARBA" id="ARBA00011123"/>
    </source>
</evidence>
<dbReference type="InterPro" id="IPR018027">
    <property type="entry name" value="Asn/Gln_amidotransferase"/>
</dbReference>
<dbReference type="InterPro" id="IPR023168">
    <property type="entry name" value="GatB_Yqey_C_2"/>
</dbReference>
<dbReference type="InterPro" id="IPR017959">
    <property type="entry name" value="Asn/Gln-tRNA_amidoTrfase_suB/E"/>
</dbReference>
<feature type="domain" description="Asn/Gln amidotransferase" evidence="12">
    <location>
        <begin position="331"/>
        <end position="478"/>
    </location>
</feature>
<evidence type="ECO:0000256" key="10">
    <source>
        <dbReference type="ARBA" id="ARBA00047913"/>
    </source>
</evidence>
<keyword evidence="7 11" id="KW-0648">Protein biosynthesis</keyword>
<evidence type="ECO:0000256" key="8">
    <source>
        <dbReference type="ARBA" id="ARBA00024799"/>
    </source>
</evidence>
<evidence type="ECO:0000256" key="6">
    <source>
        <dbReference type="ARBA" id="ARBA00022840"/>
    </source>
</evidence>
<dbReference type="Gene3D" id="1.10.150.380">
    <property type="entry name" value="GatB domain, N-terminal subdomain"/>
    <property type="match status" value="1"/>
</dbReference>
<comment type="catalytic activity">
    <reaction evidence="9 11">
        <text>L-aspartyl-tRNA(Asn) + L-glutamine + ATP + H2O = L-asparaginyl-tRNA(Asn) + L-glutamate + ADP + phosphate + 2 H(+)</text>
        <dbReference type="Rhea" id="RHEA:14513"/>
        <dbReference type="Rhea" id="RHEA-COMP:9674"/>
        <dbReference type="Rhea" id="RHEA-COMP:9677"/>
        <dbReference type="ChEBI" id="CHEBI:15377"/>
        <dbReference type="ChEBI" id="CHEBI:15378"/>
        <dbReference type="ChEBI" id="CHEBI:29985"/>
        <dbReference type="ChEBI" id="CHEBI:30616"/>
        <dbReference type="ChEBI" id="CHEBI:43474"/>
        <dbReference type="ChEBI" id="CHEBI:58359"/>
        <dbReference type="ChEBI" id="CHEBI:78515"/>
        <dbReference type="ChEBI" id="CHEBI:78516"/>
        <dbReference type="ChEBI" id="CHEBI:456216"/>
    </reaction>
</comment>
<comment type="catalytic activity">
    <reaction evidence="10 11">
        <text>L-glutamyl-tRNA(Gln) + L-glutamine + ATP + H2O = L-glutaminyl-tRNA(Gln) + L-glutamate + ADP + phosphate + H(+)</text>
        <dbReference type="Rhea" id="RHEA:17521"/>
        <dbReference type="Rhea" id="RHEA-COMP:9681"/>
        <dbReference type="Rhea" id="RHEA-COMP:9684"/>
        <dbReference type="ChEBI" id="CHEBI:15377"/>
        <dbReference type="ChEBI" id="CHEBI:15378"/>
        <dbReference type="ChEBI" id="CHEBI:29985"/>
        <dbReference type="ChEBI" id="CHEBI:30616"/>
        <dbReference type="ChEBI" id="CHEBI:43474"/>
        <dbReference type="ChEBI" id="CHEBI:58359"/>
        <dbReference type="ChEBI" id="CHEBI:78520"/>
        <dbReference type="ChEBI" id="CHEBI:78521"/>
        <dbReference type="ChEBI" id="CHEBI:456216"/>
    </reaction>
</comment>
<dbReference type="InterPro" id="IPR042114">
    <property type="entry name" value="GatB_C_1"/>
</dbReference>
<dbReference type="SMART" id="SM00845">
    <property type="entry name" value="GatB_Yqey"/>
    <property type="match status" value="1"/>
</dbReference>
<keyword evidence="4 11" id="KW-0436">Ligase</keyword>
<comment type="similarity">
    <text evidence="1 11">Belongs to the GatB/GatE family. GatB subfamily.</text>
</comment>
<sequence length="480" mass="53024">MKFQPVIGLEVHVQLKTNSKIFCGCSTAFGSSPNSQTCPVCLGLPGALPVLNKQVVEFAIKAGLSTNCSITPRSIFARKNYFYPDLPKGYQISQFEEPICQHGWLDIQVEGQDQKRIGITRIHMEEDAGKLVHGEIAGLEKGSGVDLNRACTPLLEVVSDPDLRTSDEAVAYLKQLHQIVTWLGISDGNMEEGSFRCDANVSVMPVGAAQFGTRAEIKNVNSFKFVKQAIEYEIQRQIDLIEDGGTVVQETRLFDPNSGTTRSMRGKEEAHDYRYFPDPDLVPLVIDPAWVERSRSELPELPEKKKQRFMESYSLPAYDADVLTATRALAEYYEECLALQTNPKAASNWIMGEVIRGLNDSGLPIEECPVTPRLLTDLLRLIEEGTISGKIAKKVFDEVWKSGKDPKTIVEEQGLVQVSDSSAIEAIIDDLLAREAGQVAEFRSGKDKLLGFFVGQVMKASKGKANPAVVNDLLLKKLKG</sequence>
<evidence type="ECO:0000256" key="11">
    <source>
        <dbReference type="HAMAP-Rule" id="MF_00121"/>
    </source>
</evidence>
<dbReference type="Pfam" id="PF02934">
    <property type="entry name" value="GatB_N"/>
    <property type="match status" value="1"/>
</dbReference>
<dbReference type="RefSeq" id="WP_214299024.1">
    <property type="nucleotide sequence ID" value="NZ_JAHDYS010000009.1"/>
</dbReference>
<dbReference type="NCBIfam" id="NF004012">
    <property type="entry name" value="PRK05477.1-2"/>
    <property type="match status" value="1"/>
</dbReference>
<evidence type="ECO:0000313" key="14">
    <source>
        <dbReference type="Proteomes" id="UP000784128"/>
    </source>
</evidence>
<comment type="function">
    <text evidence="8 11">Allows the formation of correctly charged Asn-tRNA(Asn) or Gln-tRNA(Gln) through the transamidation of misacylated Asp-tRNA(Asn) or Glu-tRNA(Gln) in organisms which lack either or both of asparaginyl-tRNA or glutaminyl-tRNA synthetases. The reaction takes place in the presence of glutamine and ATP through an activated phospho-Asp-tRNA(Asn) or phospho-Glu-tRNA(Gln).</text>
</comment>
<dbReference type="EMBL" id="JAHDYS010000009">
    <property type="protein sequence ID" value="MBT1072273.1"/>
    <property type="molecule type" value="Genomic_DNA"/>
</dbReference>
<reference evidence="13 14" key="1">
    <citation type="submission" date="2021-05" db="EMBL/GenBank/DDBJ databases">
        <title>The draft genome of Geobacter chapellei DSM 13688.</title>
        <authorList>
            <person name="Xu Z."/>
            <person name="Masuda Y."/>
            <person name="Itoh H."/>
            <person name="Senoo K."/>
        </authorList>
    </citation>
    <scope>NUCLEOTIDE SEQUENCE [LARGE SCALE GENOMIC DNA]</scope>
    <source>
        <strain evidence="13 14">DSM 13688</strain>
    </source>
</reference>